<dbReference type="RefSeq" id="WP_126294456.1">
    <property type="nucleotide sequence ID" value="NZ_CP185866.1"/>
</dbReference>
<dbReference type="AlphaFoldDB" id="A0A3S0JPH0"/>
<keyword evidence="3" id="KW-1185">Reference proteome</keyword>
<comment type="caution">
    <text evidence="2">The sequence shown here is derived from an EMBL/GenBank/DDBJ whole genome shotgun (WGS) entry which is preliminary data.</text>
</comment>
<feature type="transmembrane region" description="Helical" evidence="1">
    <location>
        <begin position="49"/>
        <end position="69"/>
    </location>
</feature>
<gene>
    <name evidence="2" type="ORF">EKG35_10770</name>
</gene>
<evidence type="ECO:0000313" key="2">
    <source>
        <dbReference type="EMBL" id="RTQ92891.1"/>
    </source>
</evidence>
<feature type="transmembrane region" description="Helical" evidence="1">
    <location>
        <begin position="110"/>
        <end position="126"/>
    </location>
</feature>
<dbReference type="OrthoDB" id="2966427at2"/>
<keyword evidence="1" id="KW-1133">Transmembrane helix</keyword>
<protein>
    <submittedName>
        <fullName evidence="2">Uncharacterized protein</fullName>
    </submittedName>
</protein>
<feature type="transmembrane region" description="Helical" evidence="1">
    <location>
        <begin position="75"/>
        <end position="98"/>
    </location>
</feature>
<evidence type="ECO:0000256" key="1">
    <source>
        <dbReference type="SAM" id="Phobius"/>
    </source>
</evidence>
<accession>A0A3S0JPH0</accession>
<name>A0A3S0JPH0_9BACI</name>
<dbReference type="EMBL" id="RXNR01000026">
    <property type="protein sequence ID" value="RTQ92891.1"/>
    <property type="molecule type" value="Genomic_DNA"/>
</dbReference>
<proteinExistence type="predicted"/>
<keyword evidence="1" id="KW-0472">Membrane</keyword>
<organism evidence="2 3">
    <name type="scientific">Lysinibacillus telephonicus</name>
    <dbReference type="NCBI Taxonomy" id="1714840"/>
    <lineage>
        <taxon>Bacteria</taxon>
        <taxon>Bacillati</taxon>
        <taxon>Bacillota</taxon>
        <taxon>Bacilli</taxon>
        <taxon>Bacillales</taxon>
        <taxon>Bacillaceae</taxon>
        <taxon>Lysinibacillus</taxon>
    </lineage>
</organism>
<dbReference type="Proteomes" id="UP000276349">
    <property type="component" value="Unassembled WGS sequence"/>
</dbReference>
<evidence type="ECO:0000313" key="3">
    <source>
        <dbReference type="Proteomes" id="UP000276349"/>
    </source>
</evidence>
<sequence>MIYLAIITSLCASIFLTFSLKVLSYLHFIKWNPVGYTKRLDILESSHPLIQWLFLVIVIFLITLILYFIMQFVELVPAFITSLVIGGILALICEWVIFDLPAELKSFKKLSIPFIVTVIITARFVFETATFHYRAHSERNKLPYKDSVIK</sequence>
<feature type="transmembrane region" description="Helical" evidence="1">
    <location>
        <begin position="6"/>
        <end position="28"/>
    </location>
</feature>
<reference evidence="2 3" key="1">
    <citation type="submission" date="2018-12" db="EMBL/GenBank/DDBJ databases">
        <authorList>
            <person name="Yu L."/>
        </authorList>
    </citation>
    <scope>NUCLEOTIDE SEQUENCE [LARGE SCALE GENOMIC DNA]</scope>
    <source>
        <strain evidence="2 3">S5H2222</strain>
    </source>
</reference>
<keyword evidence="1" id="KW-0812">Transmembrane</keyword>